<gene>
    <name evidence="1" type="ORF">Adt_33094</name>
</gene>
<comment type="caution">
    <text evidence="1">The sequence shown here is derived from an EMBL/GenBank/DDBJ whole genome shotgun (WGS) entry which is preliminary data.</text>
</comment>
<protein>
    <submittedName>
        <fullName evidence="1">Uncharacterized protein</fullName>
    </submittedName>
</protein>
<organism evidence="1 2">
    <name type="scientific">Abeliophyllum distichum</name>
    <dbReference type="NCBI Taxonomy" id="126358"/>
    <lineage>
        <taxon>Eukaryota</taxon>
        <taxon>Viridiplantae</taxon>
        <taxon>Streptophyta</taxon>
        <taxon>Embryophyta</taxon>
        <taxon>Tracheophyta</taxon>
        <taxon>Spermatophyta</taxon>
        <taxon>Magnoliopsida</taxon>
        <taxon>eudicotyledons</taxon>
        <taxon>Gunneridae</taxon>
        <taxon>Pentapetalae</taxon>
        <taxon>asterids</taxon>
        <taxon>lamiids</taxon>
        <taxon>Lamiales</taxon>
        <taxon>Oleaceae</taxon>
        <taxon>Forsythieae</taxon>
        <taxon>Abeliophyllum</taxon>
    </lineage>
</organism>
<dbReference type="Proteomes" id="UP001604336">
    <property type="component" value="Unassembled WGS sequence"/>
</dbReference>
<dbReference type="AlphaFoldDB" id="A0ABD1QX84"/>
<reference evidence="2" key="1">
    <citation type="submission" date="2024-07" db="EMBL/GenBank/DDBJ databases">
        <title>Two chromosome-level genome assemblies of Korean endemic species Abeliophyllum distichum and Forsythia ovata (Oleaceae).</title>
        <authorList>
            <person name="Jang H."/>
        </authorList>
    </citation>
    <scope>NUCLEOTIDE SEQUENCE [LARGE SCALE GENOMIC DNA]</scope>
</reference>
<accession>A0ABD1QX84</accession>
<proteinExistence type="predicted"/>
<sequence>MVHEGDGAGDPLPQVPYHLDSTCESAPQSKRQVISRGINPEKVWQANGKRLLPITFDNVKYTMQPIKINEQYFTCLIGNQVKFIVPPCYHSWTESYFDLQSDWSPDEYQMVYAAVDRLVANFYGDYKFKAHNHLKEHGPSRPYGKLSTEQW</sequence>
<evidence type="ECO:0000313" key="1">
    <source>
        <dbReference type="EMBL" id="KAL2480128.1"/>
    </source>
</evidence>
<name>A0ABD1QX84_9LAMI</name>
<dbReference type="EMBL" id="JBFOLK010000010">
    <property type="protein sequence ID" value="KAL2480128.1"/>
    <property type="molecule type" value="Genomic_DNA"/>
</dbReference>
<evidence type="ECO:0000313" key="2">
    <source>
        <dbReference type="Proteomes" id="UP001604336"/>
    </source>
</evidence>
<keyword evidence="2" id="KW-1185">Reference proteome</keyword>